<proteinExistence type="predicted"/>
<gene>
    <name evidence="1" type="ORF">PIBRA_LOCUS4427</name>
</gene>
<keyword evidence="2" id="KW-1185">Reference proteome</keyword>
<protein>
    <recommendedName>
        <fullName evidence="3">HTH psq-type domain-containing protein</fullName>
    </recommendedName>
</protein>
<evidence type="ECO:0000313" key="2">
    <source>
        <dbReference type="Proteomes" id="UP001152562"/>
    </source>
</evidence>
<dbReference type="Proteomes" id="UP001152562">
    <property type="component" value="Unassembled WGS sequence"/>
</dbReference>
<evidence type="ECO:0000313" key="1">
    <source>
        <dbReference type="EMBL" id="CAH4026755.1"/>
    </source>
</evidence>
<organism evidence="1 2">
    <name type="scientific">Pieris brassicae</name>
    <name type="common">White butterfly</name>
    <name type="synonym">Large white butterfly</name>
    <dbReference type="NCBI Taxonomy" id="7116"/>
    <lineage>
        <taxon>Eukaryota</taxon>
        <taxon>Metazoa</taxon>
        <taxon>Ecdysozoa</taxon>
        <taxon>Arthropoda</taxon>
        <taxon>Hexapoda</taxon>
        <taxon>Insecta</taxon>
        <taxon>Pterygota</taxon>
        <taxon>Neoptera</taxon>
        <taxon>Endopterygota</taxon>
        <taxon>Lepidoptera</taxon>
        <taxon>Glossata</taxon>
        <taxon>Ditrysia</taxon>
        <taxon>Papilionoidea</taxon>
        <taxon>Pieridae</taxon>
        <taxon>Pierinae</taxon>
        <taxon>Pieris</taxon>
    </lineage>
</organism>
<sequence length="146" mass="17096">MKVYAAAKHFNMPRRTLMRYLRENKQTKSALGRKPLSRIANEDVMIRRDWLGGFLKRHSNNSRRKAQMNQTRAQKLNKTVVTDYFNKLKKIMQDNDVMNKPKRIFNIDEKGCRLTTKRVYLAAPDHGENVTVVSCIRPGYSSYGFI</sequence>
<dbReference type="EMBL" id="CALOZG010000005">
    <property type="protein sequence ID" value="CAH4026755.1"/>
    <property type="molecule type" value="Genomic_DNA"/>
</dbReference>
<evidence type="ECO:0008006" key="3">
    <source>
        <dbReference type="Google" id="ProtNLM"/>
    </source>
</evidence>
<comment type="caution">
    <text evidence="1">The sequence shown here is derived from an EMBL/GenBank/DDBJ whole genome shotgun (WGS) entry which is preliminary data.</text>
</comment>
<accession>A0A9P0TG22</accession>
<reference evidence="1" key="1">
    <citation type="submission" date="2022-05" db="EMBL/GenBank/DDBJ databases">
        <authorList>
            <person name="Okamura Y."/>
        </authorList>
    </citation>
    <scope>NUCLEOTIDE SEQUENCE</scope>
</reference>
<name>A0A9P0TG22_PIEBR</name>
<dbReference type="AlphaFoldDB" id="A0A9P0TG22"/>